<protein>
    <recommendedName>
        <fullName evidence="6">Secreted protein</fullName>
    </recommendedName>
</protein>
<organism evidence="4 5">
    <name type="scientific">Symbiodinium microadriaticum</name>
    <name type="common">Dinoflagellate</name>
    <name type="synonym">Zooxanthella microadriatica</name>
    <dbReference type="NCBI Taxonomy" id="2951"/>
    <lineage>
        <taxon>Eukaryota</taxon>
        <taxon>Sar</taxon>
        <taxon>Alveolata</taxon>
        <taxon>Dinophyceae</taxon>
        <taxon>Suessiales</taxon>
        <taxon>Symbiodiniaceae</taxon>
        <taxon>Symbiodinium</taxon>
    </lineage>
</organism>
<evidence type="ECO:0000313" key="3">
    <source>
        <dbReference type="EMBL" id="OLP75693.1"/>
    </source>
</evidence>
<keyword evidence="2" id="KW-0732">Signal</keyword>
<proteinExistence type="predicted"/>
<feature type="signal peptide" evidence="2">
    <location>
        <begin position="1"/>
        <end position="23"/>
    </location>
</feature>
<keyword evidence="5" id="KW-1185">Reference proteome</keyword>
<reference evidence="4 5" key="1">
    <citation type="submission" date="2016-02" db="EMBL/GenBank/DDBJ databases">
        <title>Genome analysis of coral dinoflagellate symbionts highlights evolutionary adaptations to a symbiotic lifestyle.</title>
        <authorList>
            <person name="Aranda M."/>
            <person name="Li Y."/>
            <person name="Liew Y.J."/>
            <person name="Baumgarten S."/>
            <person name="Simakov O."/>
            <person name="Wilson M."/>
            <person name="Piel J."/>
            <person name="Ashoor H."/>
            <person name="Bougouffa S."/>
            <person name="Bajic V.B."/>
            <person name="Ryu T."/>
            <person name="Ravasi T."/>
            <person name="Bayer T."/>
            <person name="Micklem G."/>
            <person name="Kim H."/>
            <person name="Bhak J."/>
            <person name="Lajeunesse T.C."/>
            <person name="Voolstra C.R."/>
        </authorList>
    </citation>
    <scope>NUCLEOTIDE SEQUENCE [LARGE SCALE GENOMIC DNA]</scope>
    <source>
        <strain evidence="4 5">CCMP2467</strain>
    </source>
</reference>
<dbReference type="AlphaFoldDB" id="A0A1Q9F5C7"/>
<name>A0A1Q9F5C7_SYMMI</name>
<feature type="chain" id="PRO_5011899510" description="Secreted protein" evidence="2">
    <location>
        <begin position="24"/>
        <end position="82"/>
    </location>
</feature>
<evidence type="ECO:0000256" key="1">
    <source>
        <dbReference type="SAM" id="MobiDB-lite"/>
    </source>
</evidence>
<dbReference type="EMBL" id="LSRX01002327">
    <property type="protein sequence ID" value="OLP75693.1"/>
    <property type="molecule type" value="Genomic_DNA"/>
</dbReference>
<comment type="caution">
    <text evidence="4">The sequence shown here is derived from an EMBL/GenBank/DDBJ whole genome shotgun (WGS) entry which is preliminary data.</text>
</comment>
<evidence type="ECO:0000313" key="4">
    <source>
        <dbReference type="EMBL" id="OLQ14809.1"/>
    </source>
</evidence>
<dbReference type="Proteomes" id="UP000186817">
    <property type="component" value="Unassembled WGS sequence"/>
</dbReference>
<gene>
    <name evidence="3" type="ORF">AK812_SmicGene44470</name>
    <name evidence="4" type="ORF">AK812_SmicGene994</name>
</gene>
<accession>A0A1Q9F5C7</accession>
<dbReference type="EMBL" id="LSRX01000010">
    <property type="protein sequence ID" value="OLQ14809.1"/>
    <property type="molecule type" value="Genomic_DNA"/>
</dbReference>
<evidence type="ECO:0000256" key="2">
    <source>
        <dbReference type="SAM" id="SignalP"/>
    </source>
</evidence>
<sequence length="82" mass="8507">MAKRRSRCLPLVVAAVLSQVGRPCGLTPSPATDAVWRKPVAVHGRTARLAEELPKRSALDEAASTKGAKDPKATAGSDQAGC</sequence>
<evidence type="ECO:0000313" key="5">
    <source>
        <dbReference type="Proteomes" id="UP000186817"/>
    </source>
</evidence>
<evidence type="ECO:0008006" key="6">
    <source>
        <dbReference type="Google" id="ProtNLM"/>
    </source>
</evidence>
<feature type="region of interest" description="Disordered" evidence="1">
    <location>
        <begin position="52"/>
        <end position="82"/>
    </location>
</feature>